<evidence type="ECO:0000313" key="15">
    <source>
        <dbReference type="EMBL" id="GGM87528.1"/>
    </source>
</evidence>
<feature type="domain" description="YrdC-like" evidence="14">
    <location>
        <begin position="5"/>
        <end position="191"/>
    </location>
</feature>
<evidence type="ECO:0000313" key="16">
    <source>
        <dbReference type="Proteomes" id="UP000632339"/>
    </source>
</evidence>
<comment type="caution">
    <text evidence="15">The sequence shown here is derived from an EMBL/GenBank/DDBJ whole genome shotgun (WGS) entry which is preliminary data.</text>
</comment>
<protein>
    <recommendedName>
        <fullName evidence="4 13">Threonylcarbamoyl-AMP synthase</fullName>
        <shortName evidence="13">TC-AMP synthase</shortName>
        <ecNumber evidence="3 13">2.7.7.87</ecNumber>
    </recommendedName>
    <alternativeName>
        <fullName evidence="11 13">L-threonylcarbamoyladenylate synthase</fullName>
    </alternativeName>
</protein>
<evidence type="ECO:0000256" key="11">
    <source>
        <dbReference type="ARBA" id="ARBA00029774"/>
    </source>
</evidence>
<evidence type="ECO:0000256" key="6">
    <source>
        <dbReference type="ARBA" id="ARBA00022679"/>
    </source>
</evidence>
<dbReference type="InterPro" id="IPR050156">
    <property type="entry name" value="TC-AMP_synthase_SUA5"/>
</dbReference>
<keyword evidence="5 13" id="KW-0963">Cytoplasm</keyword>
<evidence type="ECO:0000256" key="4">
    <source>
        <dbReference type="ARBA" id="ARBA00015492"/>
    </source>
</evidence>
<evidence type="ECO:0000256" key="7">
    <source>
        <dbReference type="ARBA" id="ARBA00022694"/>
    </source>
</evidence>
<dbReference type="Proteomes" id="UP000632339">
    <property type="component" value="Unassembled WGS sequence"/>
</dbReference>
<evidence type="ECO:0000256" key="10">
    <source>
        <dbReference type="ARBA" id="ARBA00022840"/>
    </source>
</evidence>
<dbReference type="InterPro" id="IPR038385">
    <property type="entry name" value="Sua5/YwlC_C"/>
</dbReference>
<dbReference type="SUPFAM" id="SSF55821">
    <property type="entry name" value="YrdC/RibB"/>
    <property type="match status" value="1"/>
</dbReference>
<keyword evidence="9 13" id="KW-0547">Nucleotide-binding</keyword>
<evidence type="ECO:0000256" key="13">
    <source>
        <dbReference type="PIRNR" id="PIRNR004930"/>
    </source>
</evidence>
<keyword evidence="8 13" id="KW-0548">Nucleotidyltransferase</keyword>
<dbReference type="EC" id="2.7.7.87" evidence="3 13"/>
<sequence>MAVTGRDLSVAKEFLIKGELVAIPTETVYGLAGNALNEKAVLSIFEVKNRPAFDPLIIHTDSIEKVAIYVSGIPEKARVLAEKFWPGPLTMLLPKKDIVPDLVTSGLDTVAVRVPNHPLTLALLADLTFPLAAPSANPFGYISPTAPHHVDQQLGNRIPYILDGGECEVGIESTIVGFEHDETIVYRLGGLDINEIESLIGPVVLMPHSTSDPKAPGMLKSHYAPRKPLHLYRRDSMTPGDETTGYLLFDRYLEGADRQFQRLLSPTRDLKEAAHNLFANLRELDGLPVSEIKAELVPSSGLGLAINDRLQRASVPA</sequence>
<dbReference type="RefSeq" id="WP_026350877.1">
    <property type="nucleotide sequence ID" value="NZ_BMLI01000001.1"/>
</dbReference>
<evidence type="ECO:0000256" key="2">
    <source>
        <dbReference type="ARBA" id="ARBA00007663"/>
    </source>
</evidence>
<dbReference type="EMBL" id="BMLI01000001">
    <property type="protein sequence ID" value="GGM87528.1"/>
    <property type="molecule type" value="Genomic_DNA"/>
</dbReference>
<evidence type="ECO:0000256" key="3">
    <source>
        <dbReference type="ARBA" id="ARBA00012584"/>
    </source>
</evidence>
<evidence type="ECO:0000256" key="12">
    <source>
        <dbReference type="ARBA" id="ARBA00048366"/>
    </source>
</evidence>
<dbReference type="PIRSF" id="PIRSF004930">
    <property type="entry name" value="Tln_factor_SUA5"/>
    <property type="match status" value="1"/>
</dbReference>
<gene>
    <name evidence="15" type="ORF">GCM10010967_19990</name>
</gene>
<dbReference type="Pfam" id="PF01300">
    <property type="entry name" value="Sua5_yciO_yrdC"/>
    <property type="match status" value="1"/>
</dbReference>
<evidence type="ECO:0000259" key="14">
    <source>
        <dbReference type="PROSITE" id="PS51163"/>
    </source>
</evidence>
<keyword evidence="16" id="KW-1185">Reference proteome</keyword>
<keyword evidence="7 13" id="KW-0819">tRNA processing</keyword>
<evidence type="ECO:0000256" key="5">
    <source>
        <dbReference type="ARBA" id="ARBA00022490"/>
    </source>
</evidence>
<evidence type="ECO:0000256" key="8">
    <source>
        <dbReference type="ARBA" id="ARBA00022695"/>
    </source>
</evidence>
<dbReference type="InterPro" id="IPR010923">
    <property type="entry name" value="T(6)A37_SUA5"/>
</dbReference>
<evidence type="ECO:0000256" key="1">
    <source>
        <dbReference type="ARBA" id="ARBA00004496"/>
    </source>
</evidence>
<dbReference type="Pfam" id="PF03481">
    <property type="entry name" value="Sua5_C"/>
    <property type="match status" value="1"/>
</dbReference>
<dbReference type="Gene3D" id="3.90.870.10">
    <property type="entry name" value="DHBP synthase"/>
    <property type="match status" value="1"/>
</dbReference>
<dbReference type="PANTHER" id="PTHR17490">
    <property type="entry name" value="SUA5"/>
    <property type="match status" value="1"/>
</dbReference>
<accession>A0ABQ2HP95</accession>
<dbReference type="InterPro" id="IPR006070">
    <property type="entry name" value="Sua5-like_dom"/>
</dbReference>
<comment type="subcellular location">
    <subcellularLocation>
        <location evidence="1 13">Cytoplasm</location>
    </subcellularLocation>
</comment>
<keyword evidence="10 13" id="KW-0067">ATP-binding</keyword>
<name>A0ABQ2HP95_9BACT</name>
<dbReference type="InterPro" id="IPR017945">
    <property type="entry name" value="DHBP_synth_RibB-like_a/b_dom"/>
</dbReference>
<dbReference type="PANTHER" id="PTHR17490:SF16">
    <property type="entry name" value="THREONYLCARBAMOYL-AMP SYNTHASE"/>
    <property type="match status" value="1"/>
</dbReference>
<dbReference type="PROSITE" id="PS51163">
    <property type="entry name" value="YRDC"/>
    <property type="match status" value="1"/>
</dbReference>
<dbReference type="InterPro" id="IPR005145">
    <property type="entry name" value="Sua5_C"/>
</dbReference>
<proteinExistence type="inferred from homology"/>
<reference evidence="16" key="1">
    <citation type="journal article" date="2019" name="Int. J. Syst. Evol. Microbiol.">
        <title>The Global Catalogue of Microorganisms (GCM) 10K type strain sequencing project: providing services to taxonomists for standard genome sequencing and annotation.</title>
        <authorList>
            <consortium name="The Broad Institute Genomics Platform"/>
            <consortium name="The Broad Institute Genome Sequencing Center for Infectious Disease"/>
            <person name="Wu L."/>
            <person name="Ma J."/>
        </authorList>
    </citation>
    <scope>NUCLEOTIDE SEQUENCE [LARGE SCALE GENOMIC DNA]</scope>
    <source>
        <strain evidence="16">CGMCC 1.6375</strain>
    </source>
</reference>
<keyword evidence="6 13" id="KW-0808">Transferase</keyword>
<dbReference type="NCBIfam" id="TIGR00057">
    <property type="entry name" value="L-threonylcarbamoyladenylate synthase"/>
    <property type="match status" value="1"/>
</dbReference>
<dbReference type="Gene3D" id="3.40.50.11030">
    <property type="entry name" value="Threonylcarbamoyl-AMP synthase, C-terminal domain"/>
    <property type="match status" value="1"/>
</dbReference>
<comment type="function">
    <text evidence="13">Required for the formation of a threonylcarbamoyl group on adenosine at position 37 (t(6)A37) in tRNAs that read codons beginning with adenine.</text>
</comment>
<organism evidence="15 16">
    <name type="scientific">Dyadobacter beijingensis</name>
    <dbReference type="NCBI Taxonomy" id="365489"/>
    <lineage>
        <taxon>Bacteria</taxon>
        <taxon>Pseudomonadati</taxon>
        <taxon>Bacteroidota</taxon>
        <taxon>Cytophagia</taxon>
        <taxon>Cytophagales</taxon>
        <taxon>Spirosomataceae</taxon>
        <taxon>Dyadobacter</taxon>
    </lineage>
</organism>
<comment type="catalytic activity">
    <reaction evidence="12 13">
        <text>L-threonine + hydrogencarbonate + ATP = L-threonylcarbamoyladenylate + diphosphate + H2O</text>
        <dbReference type="Rhea" id="RHEA:36407"/>
        <dbReference type="ChEBI" id="CHEBI:15377"/>
        <dbReference type="ChEBI" id="CHEBI:17544"/>
        <dbReference type="ChEBI" id="CHEBI:30616"/>
        <dbReference type="ChEBI" id="CHEBI:33019"/>
        <dbReference type="ChEBI" id="CHEBI:57926"/>
        <dbReference type="ChEBI" id="CHEBI:73682"/>
        <dbReference type="EC" id="2.7.7.87"/>
    </reaction>
</comment>
<evidence type="ECO:0000256" key="9">
    <source>
        <dbReference type="ARBA" id="ARBA00022741"/>
    </source>
</evidence>
<comment type="similarity">
    <text evidence="2 13">Belongs to the SUA5 family.</text>
</comment>